<name>M3BBA4_PSEFD</name>
<dbReference type="Pfam" id="PF13577">
    <property type="entry name" value="SnoaL_4"/>
    <property type="match status" value="1"/>
</dbReference>
<evidence type="ECO:0000313" key="3">
    <source>
        <dbReference type="Proteomes" id="UP000016932"/>
    </source>
</evidence>
<dbReference type="SUPFAM" id="SSF54427">
    <property type="entry name" value="NTF2-like"/>
    <property type="match status" value="1"/>
</dbReference>
<feature type="domain" description="SnoaL-like" evidence="1">
    <location>
        <begin position="27"/>
        <end position="169"/>
    </location>
</feature>
<sequence>MSNISEVQTELTSLRTLVQSLSHRVTELEDINAIRKLHFAYGYYIDTCSYAEVVQLFAQNGEVIFLSGIYRGHASISRLYETWFQTLFTEGKPGPVNGFILDHLEMQDIITISPDGRTAQGRFRALLAGGNHTSRAYRPEGLPLQFWEAGVYENTYVKGEDGVWRIQRLDYVVQWQADYEKGWAHCEAHLKPFEKCFPEEPLGPDELLPEARGTWPERNDVKRHYAHPVLAAAGELKGSG</sequence>
<dbReference type="Proteomes" id="UP000016932">
    <property type="component" value="Unassembled WGS sequence"/>
</dbReference>
<dbReference type="RefSeq" id="XP_007923743.1">
    <property type="nucleotide sequence ID" value="XM_007925552.1"/>
</dbReference>
<dbReference type="KEGG" id="pfj:MYCFIDRAFT_151502"/>
<dbReference type="Gene3D" id="3.10.450.50">
    <property type="match status" value="1"/>
</dbReference>
<gene>
    <name evidence="2" type="ORF">MYCFIDRAFT_151502</name>
</gene>
<keyword evidence="3" id="KW-1185">Reference proteome</keyword>
<organism evidence="2 3">
    <name type="scientific">Pseudocercospora fijiensis (strain CIRAD86)</name>
    <name type="common">Black leaf streak disease fungus</name>
    <name type="synonym">Mycosphaerella fijiensis</name>
    <dbReference type="NCBI Taxonomy" id="383855"/>
    <lineage>
        <taxon>Eukaryota</taxon>
        <taxon>Fungi</taxon>
        <taxon>Dikarya</taxon>
        <taxon>Ascomycota</taxon>
        <taxon>Pezizomycotina</taxon>
        <taxon>Dothideomycetes</taxon>
        <taxon>Dothideomycetidae</taxon>
        <taxon>Mycosphaerellales</taxon>
        <taxon>Mycosphaerellaceae</taxon>
        <taxon>Pseudocercospora</taxon>
    </lineage>
</organism>
<dbReference type="InterPro" id="IPR037401">
    <property type="entry name" value="SnoaL-like"/>
</dbReference>
<proteinExistence type="predicted"/>
<evidence type="ECO:0000259" key="1">
    <source>
        <dbReference type="Pfam" id="PF13577"/>
    </source>
</evidence>
<dbReference type="InterPro" id="IPR032710">
    <property type="entry name" value="NTF2-like_dom_sf"/>
</dbReference>
<dbReference type="HOGENOM" id="CLU_072640_0_0_1"/>
<accession>M3BBA4</accession>
<protein>
    <recommendedName>
        <fullName evidence="1">SnoaL-like domain-containing protein</fullName>
    </recommendedName>
</protein>
<dbReference type="GeneID" id="19331555"/>
<dbReference type="EMBL" id="KB446556">
    <property type="protein sequence ID" value="EME86498.1"/>
    <property type="molecule type" value="Genomic_DNA"/>
</dbReference>
<evidence type="ECO:0000313" key="2">
    <source>
        <dbReference type="EMBL" id="EME86498.1"/>
    </source>
</evidence>
<reference evidence="2 3" key="1">
    <citation type="journal article" date="2012" name="PLoS Pathog.">
        <title>Diverse lifestyles and strategies of plant pathogenesis encoded in the genomes of eighteen Dothideomycetes fungi.</title>
        <authorList>
            <person name="Ohm R.A."/>
            <person name="Feau N."/>
            <person name="Henrissat B."/>
            <person name="Schoch C.L."/>
            <person name="Horwitz B.A."/>
            <person name="Barry K.W."/>
            <person name="Condon B.J."/>
            <person name="Copeland A.C."/>
            <person name="Dhillon B."/>
            <person name="Glaser F."/>
            <person name="Hesse C.N."/>
            <person name="Kosti I."/>
            <person name="LaButti K."/>
            <person name="Lindquist E.A."/>
            <person name="Lucas S."/>
            <person name="Salamov A.A."/>
            <person name="Bradshaw R.E."/>
            <person name="Ciuffetti L."/>
            <person name="Hamelin R.C."/>
            <person name="Kema G.H.J."/>
            <person name="Lawrence C."/>
            <person name="Scott J.A."/>
            <person name="Spatafora J.W."/>
            <person name="Turgeon B.G."/>
            <person name="de Wit P.J.G.M."/>
            <person name="Zhong S."/>
            <person name="Goodwin S.B."/>
            <person name="Grigoriev I.V."/>
        </authorList>
    </citation>
    <scope>NUCLEOTIDE SEQUENCE [LARGE SCALE GENOMIC DNA]</scope>
    <source>
        <strain evidence="2 3">CIRAD86</strain>
    </source>
</reference>
<dbReference type="OrthoDB" id="5175824at2759"/>
<dbReference type="AlphaFoldDB" id="M3BBA4"/>
<dbReference type="VEuPathDB" id="FungiDB:MYCFIDRAFT_151502"/>
<dbReference type="eggNOG" id="ENOG502SIX4">
    <property type="taxonomic scope" value="Eukaryota"/>
</dbReference>